<dbReference type="Proteomes" id="UP000075881">
    <property type="component" value="Unassembled WGS sequence"/>
</dbReference>
<proteinExistence type="predicted"/>
<dbReference type="PROSITE" id="PS50092">
    <property type="entry name" value="TSP1"/>
    <property type="match status" value="1"/>
</dbReference>
<keyword evidence="3" id="KW-0812">Transmembrane</keyword>
<feature type="region of interest" description="Disordered" evidence="2">
    <location>
        <begin position="1638"/>
        <end position="1778"/>
    </location>
</feature>
<dbReference type="SUPFAM" id="SSF49854">
    <property type="entry name" value="Spermadhesin, CUB domain"/>
    <property type="match status" value="1"/>
</dbReference>
<feature type="coiled-coil region" evidence="1">
    <location>
        <begin position="473"/>
        <end position="613"/>
    </location>
</feature>
<evidence type="ECO:0000313" key="4">
    <source>
        <dbReference type="EnsemblMetazoa" id="ACHR002746-PA"/>
    </source>
</evidence>
<keyword evidence="3" id="KW-0472">Membrane</keyword>
<feature type="compositionally biased region" description="Acidic residues" evidence="2">
    <location>
        <begin position="948"/>
        <end position="970"/>
    </location>
</feature>
<dbReference type="EnsemblMetazoa" id="ACHR002746-RA">
    <property type="protein sequence ID" value="ACHR002746-PA"/>
    <property type="gene ID" value="ACHR002746"/>
</dbReference>
<feature type="region of interest" description="Disordered" evidence="2">
    <location>
        <begin position="1567"/>
        <end position="1613"/>
    </location>
</feature>
<feature type="region of interest" description="Disordered" evidence="2">
    <location>
        <begin position="884"/>
        <end position="915"/>
    </location>
</feature>
<dbReference type="VEuPathDB" id="VectorBase:ACHR002746"/>
<dbReference type="SUPFAM" id="SSF82895">
    <property type="entry name" value="TSP-1 type 1 repeat"/>
    <property type="match status" value="1"/>
</dbReference>
<feature type="compositionally biased region" description="Basic and acidic residues" evidence="2">
    <location>
        <begin position="1351"/>
        <end position="1366"/>
    </location>
</feature>
<dbReference type="InterPro" id="IPR000884">
    <property type="entry name" value="TSP1_rpt"/>
</dbReference>
<feature type="transmembrane region" description="Helical" evidence="3">
    <location>
        <begin position="1224"/>
        <end position="1249"/>
    </location>
</feature>
<dbReference type="STRING" id="43041.A0A182JW64"/>
<dbReference type="GO" id="GO:0071944">
    <property type="term" value="C:cell periphery"/>
    <property type="evidence" value="ECO:0007669"/>
    <property type="project" value="TreeGrafter"/>
</dbReference>
<dbReference type="Gene3D" id="2.20.100.10">
    <property type="entry name" value="Thrombospondin type-1 (TSP1) repeat"/>
    <property type="match status" value="1"/>
</dbReference>
<feature type="coiled-coil region" evidence="1">
    <location>
        <begin position="680"/>
        <end position="766"/>
    </location>
</feature>
<keyword evidence="1" id="KW-0175">Coiled coil</keyword>
<protein>
    <recommendedName>
        <fullName evidence="6">CUB domain-containing protein</fullName>
    </recommendedName>
</protein>
<reference evidence="5" key="1">
    <citation type="submission" date="2013-03" db="EMBL/GenBank/DDBJ databases">
        <title>The Genome Sequence of Anopheles christyi ACHKN1017.</title>
        <authorList>
            <consortium name="The Broad Institute Genomics Platform"/>
            <person name="Neafsey D.E."/>
            <person name="Besansky N."/>
            <person name="Walker B."/>
            <person name="Young S.K."/>
            <person name="Zeng Q."/>
            <person name="Gargeya S."/>
            <person name="Fitzgerald M."/>
            <person name="Haas B."/>
            <person name="Abouelleil A."/>
            <person name="Allen A.W."/>
            <person name="Alvarado L."/>
            <person name="Arachchi H.M."/>
            <person name="Berlin A.M."/>
            <person name="Chapman S.B."/>
            <person name="Gainer-Dewar J."/>
            <person name="Goldberg J."/>
            <person name="Griggs A."/>
            <person name="Gujja S."/>
            <person name="Hansen M."/>
            <person name="Howarth C."/>
            <person name="Imamovic A."/>
            <person name="Ireland A."/>
            <person name="Larimer J."/>
            <person name="McCowan C."/>
            <person name="Murphy C."/>
            <person name="Pearson M."/>
            <person name="Poon T.W."/>
            <person name="Priest M."/>
            <person name="Roberts A."/>
            <person name="Saif S."/>
            <person name="Shea T."/>
            <person name="Sisk P."/>
            <person name="Sykes S."/>
            <person name="Wortman J."/>
            <person name="Nusbaum C."/>
            <person name="Birren B."/>
        </authorList>
    </citation>
    <scope>NUCLEOTIDE SEQUENCE [LARGE SCALE GENOMIC DNA]</scope>
    <source>
        <strain evidence="5">ACHKN1017</strain>
    </source>
</reference>
<feature type="compositionally biased region" description="Basic and acidic residues" evidence="2">
    <location>
        <begin position="1592"/>
        <end position="1606"/>
    </location>
</feature>
<dbReference type="PANTHER" id="PTHR16311:SF3">
    <property type="entry name" value="THROMBOSPONDIN TYPE-1 DOMAIN-CONTAINING PROTEIN 1"/>
    <property type="match status" value="1"/>
</dbReference>
<feature type="transmembrane region" description="Helical" evidence="3">
    <location>
        <begin position="28"/>
        <end position="47"/>
    </location>
</feature>
<feature type="compositionally biased region" description="Low complexity" evidence="2">
    <location>
        <begin position="892"/>
        <end position="906"/>
    </location>
</feature>
<feature type="compositionally biased region" description="Polar residues" evidence="2">
    <location>
        <begin position="1712"/>
        <end position="1722"/>
    </location>
</feature>
<feature type="compositionally biased region" description="Gly residues" evidence="2">
    <location>
        <begin position="1674"/>
        <end position="1684"/>
    </location>
</feature>
<name>A0A182JW64_9DIPT</name>
<feature type="compositionally biased region" description="Acidic residues" evidence="2">
    <location>
        <begin position="1733"/>
        <end position="1763"/>
    </location>
</feature>
<evidence type="ECO:0000256" key="3">
    <source>
        <dbReference type="SAM" id="Phobius"/>
    </source>
</evidence>
<feature type="compositionally biased region" description="Low complexity" evidence="2">
    <location>
        <begin position="1685"/>
        <end position="1696"/>
    </location>
</feature>
<feature type="region of interest" description="Disordered" evidence="2">
    <location>
        <begin position="944"/>
        <end position="1004"/>
    </location>
</feature>
<keyword evidence="5" id="KW-1185">Reference proteome</keyword>
<sequence>MQLTVGQPVAGWWPDRRRAPGTTTSGKFLYINILLVLLHNALFVGGLRKGKLVLPSSYTALGDDLDVQLHADPLELATVERLRLEITRHLPGGAGSVATTLDIRVDINHNVTQIKVPCYHFLHGGRYELAVLEENASHSQLGQTMDERLKQPLDVSWPSVRLAIVPNRTDTYPERAIQGMLEFQDVRCQLPAHGADALDLPELWLELFYCGKSIESCSHGNSSQPFSRAQVLYTEQVRGLPRSRVIDFRCDLFGLAGFYGLHLRTSGGALEDPTMASLLQARALLQADWSKQYVFTVHTRSIFPCDPHGPGIRVLFQYPACILNQADRVRVYAKLRADVLSLAPPTSLHYIAEQRVTKGQHSLYFECDLFYEKFVEYCFVYVSQAISGAVADIRMDCVPTLPVSASDSGGWGPWSNWTHCSTTCRGGIRNRYRFCDSPPPRYGAKFCEEKKPKKPKKAVPEIQPVDGLSAVDRQFYEITINDLNQKLARLRTHNVKIEERNEELESRLKQIEEDRADVTAYLDRTLQERVGTIVELEDKLSELSKVRDQENEECRKQINALDGKYKAMHEQLTSEIKLLTGKLNSMEEFRQQRDELMAKFDAQDSELKEQNKRHKSTLYEMERKVILDKDRLRKDVENKLLQLSTEFTKSSEIRVAAHTQRLVRENIALNNEMDRMIYTQERMQKQFTELRKQNTELRNQAEIDVVEKQRLMQTCQERLETIKQLTDQFETVLHKNGELNAFRRRAEELECENKTTRKDYNQLRQKVRVLEQYIHYINSDRQALRSDSDHHRKEFERISDILKTVRYTVRSAFKGEEDDSDLPYQEIKRKRLIADLLNTLNELEMQSRADQSVETIVASLTEVYDQGDLGVMPRESMDTILRKTQGGDEASESAIISSSPTASSIGEGEREDGTSKATLVGASEDEAAIIDVVSGSRLVFLGSNESLEHEEDGASGEEEDNEEDEEEEVDEERRKQEEEDEGDFGDDEESQQLQGSGMDGADQEKDGIIVDAPESIEDETIEFAGSKKRCGLDMAGDSWECMFSPAIGGINLPLEIEDVNTEIGPGCRCGCVIHLGMVKPKRLLGSSSHSCPDRSLWLIKGDNGCRVRMSIDFQKFPCDGQWLKIRDGDSVADELLLQFGADRTAPEMSASAMAEATGNMMLVEFFSRKTEQYDESCNAGFLGQAEQIKIQPSASQPTGNGTTIASKVIMPIVASLKSYTSFTIAHVCAIAFICFIVFVSFLLVVQYIFRYRKYELATSRMEAADSPAHTLFGSNQSVDQADPIQPRSRAVSTTTLISEIVSYVKLRPRVTTSIRHERFRESVEYALESTHSQSETVRSDGSTEIVMELQDRCATDGEDREPRGEGGDEETPLQSLNDLNKPPDVEGKEIVPSTERLTLDREAQYSEDDERSTTISSAYSSLNRENTPLVGGKANKTSVEKLRTGDQLVKSATCLMTTSSTSTATLTNVSPSDAECCSPPLELGIRSPLVRRHTGTSVRARNAKESKEKRNLQKLLAGSDYSLGAPSEQDMELDYYDYNVINAGAAPGSYLGMDPAFLVWIPPLDDGSDEDDTKHHCQPSDGDDDELTELANRARDDRNGGMESRSDSVTPSEELIRQLVAQKRNDYVIVSNSISKSDLCSESDGGASTDGKASSERHKRRKLHDLILVRRNGSHGGGGGGGATTGDTGSGSSVRKSSSDESTEEREKETSFTKSPVDNKQISDFYEMADIAFADDEADEEEDEEEEEEEEEDEEEEKEEEHDGCEVPSEGFCADRPKGGTILVSGRMKQASSNNIVTDIPNKYQATGPAILLREGEKIVQ</sequence>
<evidence type="ECO:0000256" key="2">
    <source>
        <dbReference type="SAM" id="MobiDB-lite"/>
    </source>
</evidence>
<dbReference type="Pfam" id="PF00090">
    <property type="entry name" value="TSP_1"/>
    <property type="match status" value="1"/>
</dbReference>
<dbReference type="InterPro" id="IPR035914">
    <property type="entry name" value="Sperma_CUB_dom_sf"/>
</dbReference>
<evidence type="ECO:0008006" key="6">
    <source>
        <dbReference type="Google" id="ProtNLM"/>
    </source>
</evidence>
<dbReference type="SMART" id="SM00209">
    <property type="entry name" value="TSP1"/>
    <property type="match status" value="1"/>
</dbReference>
<dbReference type="InterPro" id="IPR038877">
    <property type="entry name" value="THSD1"/>
</dbReference>
<feature type="compositionally biased region" description="Acidic residues" evidence="2">
    <location>
        <begin position="978"/>
        <end position="990"/>
    </location>
</feature>
<accession>A0A182JW64</accession>
<evidence type="ECO:0000313" key="5">
    <source>
        <dbReference type="Proteomes" id="UP000075881"/>
    </source>
</evidence>
<keyword evidence="3" id="KW-1133">Transmembrane helix</keyword>
<evidence type="ECO:0000256" key="1">
    <source>
        <dbReference type="SAM" id="Coils"/>
    </source>
</evidence>
<organism evidence="4 5">
    <name type="scientific">Anopheles christyi</name>
    <dbReference type="NCBI Taxonomy" id="43041"/>
    <lineage>
        <taxon>Eukaryota</taxon>
        <taxon>Metazoa</taxon>
        <taxon>Ecdysozoa</taxon>
        <taxon>Arthropoda</taxon>
        <taxon>Hexapoda</taxon>
        <taxon>Insecta</taxon>
        <taxon>Pterygota</taxon>
        <taxon>Neoptera</taxon>
        <taxon>Endopterygota</taxon>
        <taxon>Diptera</taxon>
        <taxon>Nematocera</taxon>
        <taxon>Culicoidea</taxon>
        <taxon>Culicidae</taxon>
        <taxon>Anophelinae</taxon>
        <taxon>Anopheles</taxon>
    </lineage>
</organism>
<reference evidence="4" key="2">
    <citation type="submission" date="2020-05" db="UniProtKB">
        <authorList>
            <consortium name="EnsemblMetazoa"/>
        </authorList>
    </citation>
    <scope>IDENTIFICATION</scope>
    <source>
        <strain evidence="4">ACHKN1017</strain>
    </source>
</reference>
<feature type="region of interest" description="Disordered" evidence="2">
    <location>
        <begin position="1351"/>
        <end position="1388"/>
    </location>
</feature>
<dbReference type="InterPro" id="IPR036383">
    <property type="entry name" value="TSP1_rpt_sf"/>
</dbReference>
<dbReference type="PANTHER" id="PTHR16311">
    <property type="entry name" value="THROMBOSPONDIN TYPE I DOMAIN-CONTAINING 1"/>
    <property type="match status" value="1"/>
</dbReference>